<evidence type="ECO:0000313" key="1">
    <source>
        <dbReference type="EMBL" id="RAL40541.1"/>
    </source>
</evidence>
<accession>A0A328D892</accession>
<keyword evidence="2" id="KW-1185">Reference proteome</keyword>
<dbReference type="AlphaFoldDB" id="A0A328D892"/>
<name>A0A328D892_9ASTE</name>
<gene>
    <name evidence="1" type="ORF">DM860_006611</name>
</gene>
<protein>
    <submittedName>
        <fullName evidence="1">Uncharacterized protein</fullName>
    </submittedName>
</protein>
<evidence type="ECO:0000313" key="2">
    <source>
        <dbReference type="Proteomes" id="UP000249390"/>
    </source>
</evidence>
<dbReference type="Proteomes" id="UP000249390">
    <property type="component" value="Unassembled WGS sequence"/>
</dbReference>
<reference evidence="1 2" key="1">
    <citation type="submission" date="2018-06" db="EMBL/GenBank/DDBJ databases">
        <title>The Genome of Cuscuta australis (Dodder) Provides Insight into the Evolution of Plant Parasitism.</title>
        <authorList>
            <person name="Liu H."/>
        </authorList>
    </citation>
    <scope>NUCLEOTIDE SEQUENCE [LARGE SCALE GENOMIC DNA]</scope>
    <source>
        <strain evidence="2">cv. Yunnan</strain>
        <tissue evidence="1">Vines</tissue>
    </source>
</reference>
<organism evidence="1 2">
    <name type="scientific">Cuscuta australis</name>
    <dbReference type="NCBI Taxonomy" id="267555"/>
    <lineage>
        <taxon>Eukaryota</taxon>
        <taxon>Viridiplantae</taxon>
        <taxon>Streptophyta</taxon>
        <taxon>Embryophyta</taxon>
        <taxon>Tracheophyta</taxon>
        <taxon>Spermatophyta</taxon>
        <taxon>Magnoliopsida</taxon>
        <taxon>eudicotyledons</taxon>
        <taxon>Gunneridae</taxon>
        <taxon>Pentapetalae</taxon>
        <taxon>asterids</taxon>
        <taxon>lamiids</taxon>
        <taxon>Solanales</taxon>
        <taxon>Convolvulaceae</taxon>
        <taxon>Cuscuteae</taxon>
        <taxon>Cuscuta</taxon>
        <taxon>Cuscuta subgen. Grammica</taxon>
        <taxon>Cuscuta sect. Cleistogrammica</taxon>
    </lineage>
</organism>
<comment type="caution">
    <text evidence="1">The sequence shown here is derived from an EMBL/GenBank/DDBJ whole genome shotgun (WGS) entry which is preliminary data.</text>
</comment>
<dbReference type="EMBL" id="NQVE01000194">
    <property type="protein sequence ID" value="RAL40541.1"/>
    <property type="molecule type" value="Genomic_DNA"/>
</dbReference>
<sequence length="277" mass="31705">MLGIRNVWCGERGRVMWGATRNIFIPGIRKVWTNIYGSDYGARLPLKGLIRLFSNMELKSIGERGLELASSSMGGMSPGIDDDSESSEMKCMSVHTSKIHKPGEEQVNFDNIPLLSCICEMDYVLRKFGEKVKFDQETISDKYILFYCFFVPPREHLQKLKQEISFDFLRSYKRISKMLWPVNPEEQKTPFPSIRSCPITSNLNHAELEYEDHINMMVSVSKTPFPIEIGQSFDFLSLLSGKDDMNYRCRNGGCRSVRVDISFPLSRRSTNNPGIKG</sequence>
<proteinExistence type="predicted"/>